<feature type="modified residue" description="4-aspartylphosphate" evidence="2">
    <location>
        <position position="59"/>
    </location>
</feature>
<feature type="domain" description="Response regulatory" evidence="4">
    <location>
        <begin position="7"/>
        <end position="124"/>
    </location>
</feature>
<dbReference type="Pfam" id="PF00072">
    <property type="entry name" value="Response_reg"/>
    <property type="match status" value="1"/>
</dbReference>
<reference evidence="5 6" key="1">
    <citation type="submission" date="2018-06" db="EMBL/GenBank/DDBJ databases">
        <title>Genomic Encyclopedia of Type Strains, Phase IV (KMG-IV): sequencing the most valuable type-strain genomes for metagenomic binning, comparative biology and taxonomic classification.</title>
        <authorList>
            <person name="Goeker M."/>
        </authorList>
    </citation>
    <scope>NUCLEOTIDE SEQUENCE [LARGE SCALE GENOMIC DNA]</scope>
    <source>
        <strain evidence="5 6">DSM 24032</strain>
    </source>
</reference>
<organism evidence="5 6">
    <name type="scientific">Arenicella xantha</name>
    <dbReference type="NCBI Taxonomy" id="644221"/>
    <lineage>
        <taxon>Bacteria</taxon>
        <taxon>Pseudomonadati</taxon>
        <taxon>Pseudomonadota</taxon>
        <taxon>Gammaproteobacteria</taxon>
        <taxon>Arenicellales</taxon>
        <taxon>Arenicellaceae</taxon>
        <taxon>Arenicella</taxon>
    </lineage>
</organism>
<keyword evidence="6" id="KW-1185">Reference proteome</keyword>
<dbReference type="InParanoid" id="A0A395JQY0"/>
<dbReference type="GO" id="GO:0000160">
    <property type="term" value="P:phosphorelay signal transduction system"/>
    <property type="evidence" value="ECO:0007669"/>
    <property type="project" value="InterPro"/>
</dbReference>
<evidence type="ECO:0000256" key="2">
    <source>
        <dbReference type="PROSITE-ProRule" id="PRU00169"/>
    </source>
</evidence>
<dbReference type="SMART" id="SM00448">
    <property type="entry name" value="REC"/>
    <property type="match status" value="1"/>
</dbReference>
<dbReference type="InterPro" id="IPR000792">
    <property type="entry name" value="Tscrpt_reg_LuxR_C"/>
</dbReference>
<dbReference type="Pfam" id="PF00196">
    <property type="entry name" value="GerE"/>
    <property type="match status" value="1"/>
</dbReference>
<dbReference type="Gene3D" id="1.10.10.10">
    <property type="entry name" value="Winged helix-like DNA-binding domain superfamily/Winged helix DNA-binding domain"/>
    <property type="match status" value="1"/>
</dbReference>
<dbReference type="Gene3D" id="3.40.50.2300">
    <property type="match status" value="1"/>
</dbReference>
<dbReference type="RefSeq" id="WP_113953917.1">
    <property type="nucleotide sequence ID" value="NZ_QNRT01000002.1"/>
</dbReference>
<evidence type="ECO:0000259" key="4">
    <source>
        <dbReference type="PROSITE" id="PS50110"/>
    </source>
</evidence>
<proteinExistence type="predicted"/>
<dbReference type="InterPro" id="IPR036388">
    <property type="entry name" value="WH-like_DNA-bd_sf"/>
</dbReference>
<dbReference type="PRINTS" id="PR00038">
    <property type="entry name" value="HTHLUXR"/>
</dbReference>
<keyword evidence="1" id="KW-0238">DNA-binding</keyword>
<dbReference type="SUPFAM" id="SSF52172">
    <property type="entry name" value="CheY-like"/>
    <property type="match status" value="1"/>
</dbReference>
<dbReference type="EMBL" id="QNRT01000002">
    <property type="protein sequence ID" value="RBP51120.1"/>
    <property type="molecule type" value="Genomic_DNA"/>
</dbReference>
<dbReference type="InterPro" id="IPR001789">
    <property type="entry name" value="Sig_transdc_resp-reg_receiver"/>
</dbReference>
<dbReference type="PANTHER" id="PTHR45566:SF2">
    <property type="entry name" value="NARL SUBFAMILY"/>
    <property type="match status" value="1"/>
</dbReference>
<evidence type="ECO:0000259" key="3">
    <source>
        <dbReference type="PROSITE" id="PS50043"/>
    </source>
</evidence>
<dbReference type="GO" id="GO:0006355">
    <property type="term" value="P:regulation of DNA-templated transcription"/>
    <property type="evidence" value="ECO:0007669"/>
    <property type="project" value="InterPro"/>
</dbReference>
<protein>
    <submittedName>
        <fullName evidence="5">LuxR family two component transcriptional regulator</fullName>
    </submittedName>
</protein>
<dbReference type="InterPro" id="IPR051015">
    <property type="entry name" value="EvgA-like"/>
</dbReference>
<comment type="caution">
    <text evidence="5">The sequence shown here is derived from an EMBL/GenBank/DDBJ whole genome shotgun (WGS) entry which is preliminary data.</text>
</comment>
<dbReference type="GO" id="GO:0003677">
    <property type="term" value="F:DNA binding"/>
    <property type="evidence" value="ECO:0007669"/>
    <property type="project" value="UniProtKB-KW"/>
</dbReference>
<name>A0A395JQY0_9GAMM</name>
<dbReference type="PROSITE" id="PS50043">
    <property type="entry name" value="HTH_LUXR_2"/>
    <property type="match status" value="1"/>
</dbReference>
<dbReference type="OrthoDB" id="7055878at2"/>
<dbReference type="PROSITE" id="PS50110">
    <property type="entry name" value="RESPONSE_REGULATORY"/>
    <property type="match status" value="1"/>
</dbReference>
<dbReference type="PANTHER" id="PTHR45566">
    <property type="entry name" value="HTH-TYPE TRANSCRIPTIONAL REGULATOR YHJB-RELATED"/>
    <property type="match status" value="1"/>
</dbReference>
<dbReference type="Proteomes" id="UP000253083">
    <property type="component" value="Unassembled WGS sequence"/>
</dbReference>
<feature type="domain" description="HTH luxR-type" evidence="3">
    <location>
        <begin position="160"/>
        <end position="225"/>
    </location>
</feature>
<dbReference type="InterPro" id="IPR016032">
    <property type="entry name" value="Sig_transdc_resp-reg_C-effctor"/>
</dbReference>
<dbReference type="InterPro" id="IPR011006">
    <property type="entry name" value="CheY-like_superfamily"/>
</dbReference>
<dbReference type="SMART" id="SM00421">
    <property type="entry name" value="HTH_LUXR"/>
    <property type="match status" value="1"/>
</dbReference>
<sequence length="229" mass="25058">MTNKAINILIIDDHRLVADGLGLILSRLSNTVNITTLYSVRSALSDLVMLKQQSLILVDLNMPAMDGLSFLQSLSNRRVTVPVVVVSAVENRTEIKKVLQCGARGFIPKELSAAQMLEGVKRVLSGERYLPDHLAELLQVKTMSQQQIARNAETGMRISAESDYPQLRERQLDVLKLIQTGLSNSDIADILGVSESTVKSHVSTLFKAFGVSNRTACVKVGLESKLIDG</sequence>
<evidence type="ECO:0000256" key="1">
    <source>
        <dbReference type="ARBA" id="ARBA00023125"/>
    </source>
</evidence>
<keyword evidence="2" id="KW-0597">Phosphoprotein</keyword>
<evidence type="ECO:0000313" key="6">
    <source>
        <dbReference type="Proteomes" id="UP000253083"/>
    </source>
</evidence>
<accession>A0A395JQY0</accession>
<dbReference type="SUPFAM" id="SSF46894">
    <property type="entry name" value="C-terminal effector domain of the bipartite response regulators"/>
    <property type="match status" value="1"/>
</dbReference>
<dbReference type="CDD" id="cd06170">
    <property type="entry name" value="LuxR_C_like"/>
    <property type="match status" value="1"/>
</dbReference>
<gene>
    <name evidence="5" type="ORF">DFR28_102539</name>
</gene>
<dbReference type="AlphaFoldDB" id="A0A395JQY0"/>
<evidence type="ECO:0000313" key="5">
    <source>
        <dbReference type="EMBL" id="RBP51120.1"/>
    </source>
</evidence>